<organism evidence="1 2">
    <name type="scientific">Araneus ventricosus</name>
    <name type="common">Orbweaver spider</name>
    <name type="synonym">Epeira ventricosa</name>
    <dbReference type="NCBI Taxonomy" id="182803"/>
    <lineage>
        <taxon>Eukaryota</taxon>
        <taxon>Metazoa</taxon>
        <taxon>Ecdysozoa</taxon>
        <taxon>Arthropoda</taxon>
        <taxon>Chelicerata</taxon>
        <taxon>Arachnida</taxon>
        <taxon>Araneae</taxon>
        <taxon>Araneomorphae</taxon>
        <taxon>Entelegynae</taxon>
        <taxon>Araneoidea</taxon>
        <taxon>Araneidae</taxon>
        <taxon>Araneus</taxon>
    </lineage>
</organism>
<dbReference type="SUPFAM" id="SSF51735">
    <property type="entry name" value="NAD(P)-binding Rossmann-fold domains"/>
    <property type="match status" value="1"/>
</dbReference>
<reference evidence="1 2" key="1">
    <citation type="journal article" date="2019" name="Sci. Rep.">
        <title>Orb-weaving spider Araneus ventricosus genome elucidates the spidroin gene catalogue.</title>
        <authorList>
            <person name="Kono N."/>
            <person name="Nakamura H."/>
            <person name="Ohtoshi R."/>
            <person name="Moran D.A.P."/>
            <person name="Shinohara A."/>
            <person name="Yoshida Y."/>
            <person name="Fujiwara M."/>
            <person name="Mori M."/>
            <person name="Tomita M."/>
            <person name="Arakawa K."/>
        </authorList>
    </citation>
    <scope>NUCLEOTIDE SEQUENCE [LARGE SCALE GENOMIC DNA]</scope>
</reference>
<dbReference type="PANTHER" id="PTHR43544">
    <property type="entry name" value="SHORT-CHAIN DEHYDROGENASE/REDUCTASE"/>
    <property type="match status" value="1"/>
</dbReference>
<dbReference type="CDD" id="cd05325">
    <property type="entry name" value="carb_red_sniffer_like_SDR_c"/>
    <property type="match status" value="1"/>
</dbReference>
<name>A0A4Y2D5D0_ARAVE</name>
<dbReference type="AlphaFoldDB" id="A0A4Y2D5D0"/>
<evidence type="ECO:0000313" key="1">
    <source>
        <dbReference type="EMBL" id="GBM11982.1"/>
    </source>
</evidence>
<dbReference type="EMBL" id="BGPR01000306">
    <property type="protein sequence ID" value="GBM11982.1"/>
    <property type="molecule type" value="Genomic_DNA"/>
</dbReference>
<dbReference type="GO" id="GO:0016491">
    <property type="term" value="F:oxidoreductase activity"/>
    <property type="evidence" value="ECO:0007669"/>
    <property type="project" value="TreeGrafter"/>
</dbReference>
<evidence type="ECO:0000313" key="2">
    <source>
        <dbReference type="Proteomes" id="UP000499080"/>
    </source>
</evidence>
<dbReference type="OrthoDB" id="6411395at2759"/>
<gene>
    <name evidence="1" type="primary">csgA_4</name>
    <name evidence="1" type="ORF">AVEN_209666_1</name>
</gene>
<dbReference type="Pfam" id="PF00106">
    <property type="entry name" value="adh_short"/>
    <property type="match status" value="1"/>
</dbReference>
<dbReference type="PANTHER" id="PTHR43544:SF33">
    <property type="entry name" value="C-FACTOR"/>
    <property type="match status" value="1"/>
</dbReference>
<dbReference type="InterPro" id="IPR002347">
    <property type="entry name" value="SDR_fam"/>
</dbReference>
<dbReference type="InterPro" id="IPR051468">
    <property type="entry name" value="Fungal_SecMetab_SDRs"/>
</dbReference>
<keyword evidence="2" id="KW-1185">Reference proteome</keyword>
<dbReference type="InterPro" id="IPR036291">
    <property type="entry name" value="NAD(P)-bd_dom_sf"/>
</dbReference>
<accession>A0A4Y2D5D0</accession>
<protein>
    <submittedName>
        <fullName evidence="1">C-factor</fullName>
    </submittedName>
</protein>
<sequence>MEVESVLVTGANRGIGLEFVKQLVNLPNPPRFVFATYRDESTTEALKEIRDACKDTQVVLAKMDITKQNEIEIARKVFEEKLGDKGLSLLINNAGAAKMQGFPDITEENMLQHFSTNTVGPVSVVKEMLPLLQKAAAQKSGGMNASRAAVLNISAMGGSITQLTDAQPKIFLKAMGYRVSKAALNMAMRIISITIKDQGILIVSMCPGWVKTDMGSDRAALTVEESVSAMLKTLSQLNEEHHGTFMDRNGVIAEF</sequence>
<proteinExistence type="predicted"/>
<dbReference type="PRINTS" id="PR00081">
    <property type="entry name" value="GDHRDH"/>
</dbReference>
<comment type="caution">
    <text evidence="1">The sequence shown here is derived from an EMBL/GenBank/DDBJ whole genome shotgun (WGS) entry which is preliminary data.</text>
</comment>
<dbReference type="Gene3D" id="3.40.50.720">
    <property type="entry name" value="NAD(P)-binding Rossmann-like Domain"/>
    <property type="match status" value="1"/>
</dbReference>
<dbReference type="Proteomes" id="UP000499080">
    <property type="component" value="Unassembled WGS sequence"/>
</dbReference>
<dbReference type="GO" id="GO:0005737">
    <property type="term" value="C:cytoplasm"/>
    <property type="evidence" value="ECO:0007669"/>
    <property type="project" value="TreeGrafter"/>
</dbReference>